<protein>
    <submittedName>
        <fullName evidence="2">Uncharacterized protein</fullName>
    </submittedName>
</protein>
<evidence type="ECO:0000256" key="1">
    <source>
        <dbReference type="SAM" id="Phobius"/>
    </source>
</evidence>
<gene>
    <name evidence="2" type="ORF">VA7868_03306</name>
</gene>
<dbReference type="AlphaFoldDB" id="A0A1M5ZVF9"/>
<reference evidence="2 3" key="1">
    <citation type="submission" date="2016-11" db="EMBL/GenBank/DDBJ databases">
        <authorList>
            <person name="Jaros S."/>
            <person name="Januszkiewicz K."/>
            <person name="Wedrychowicz H."/>
        </authorList>
    </citation>
    <scope>NUCLEOTIDE SEQUENCE [LARGE SCALE GENOMIC DNA]</scope>
    <source>
        <strain evidence="2 3">CECT 7868</strain>
    </source>
</reference>
<organism evidence="2 3">
    <name type="scientific">Vibrio aerogenes CECT 7868</name>
    <dbReference type="NCBI Taxonomy" id="1216006"/>
    <lineage>
        <taxon>Bacteria</taxon>
        <taxon>Pseudomonadati</taxon>
        <taxon>Pseudomonadota</taxon>
        <taxon>Gammaproteobacteria</taxon>
        <taxon>Vibrionales</taxon>
        <taxon>Vibrionaceae</taxon>
        <taxon>Vibrio</taxon>
    </lineage>
</organism>
<sequence length="213" mass="25372">MTYNIMKTQHLINTKLKLSNIINFFIELTITLCFFLVLFSGLLSLLLWVIDTKIENFQHQTLLMAIYVLIILIYPIFFIHRRYHKYKTTEVWSLDKKTLLGGDPVKVKINLNNISKIIIGRPILRWYHILFTYRKTFIKKQKTPAINDGTIIIKLEENTYLPLDIQHLKNGKKLMTEIIKICQNKCDYNYIFSAKERFKLRPNKHNQLVIINE</sequence>
<keyword evidence="1" id="KW-0472">Membrane</keyword>
<accession>A0A1M5ZVF9</accession>
<feature type="transmembrane region" description="Helical" evidence="1">
    <location>
        <begin position="21"/>
        <end position="50"/>
    </location>
</feature>
<evidence type="ECO:0000313" key="3">
    <source>
        <dbReference type="Proteomes" id="UP000184608"/>
    </source>
</evidence>
<proteinExistence type="predicted"/>
<dbReference type="EMBL" id="FQXZ01000037">
    <property type="protein sequence ID" value="SHI28234.1"/>
    <property type="molecule type" value="Genomic_DNA"/>
</dbReference>
<evidence type="ECO:0000313" key="2">
    <source>
        <dbReference type="EMBL" id="SHI28234.1"/>
    </source>
</evidence>
<name>A0A1M5ZVF9_9VIBR</name>
<feature type="transmembrane region" description="Helical" evidence="1">
    <location>
        <begin position="62"/>
        <end position="79"/>
    </location>
</feature>
<keyword evidence="1" id="KW-1133">Transmembrane helix</keyword>
<dbReference type="STRING" id="1216006.VA7868_03306"/>
<dbReference type="Proteomes" id="UP000184608">
    <property type="component" value="Unassembled WGS sequence"/>
</dbReference>
<keyword evidence="3" id="KW-1185">Reference proteome</keyword>
<keyword evidence="1" id="KW-0812">Transmembrane</keyword>